<name>A0A540M7M2_MALBA</name>
<feature type="region of interest" description="Disordered" evidence="1">
    <location>
        <begin position="42"/>
        <end position="65"/>
    </location>
</feature>
<evidence type="ECO:0000313" key="3">
    <source>
        <dbReference type="EMBL" id="TQD94512.1"/>
    </source>
</evidence>
<keyword evidence="2" id="KW-0732">Signal</keyword>
<feature type="signal peptide" evidence="2">
    <location>
        <begin position="1"/>
        <end position="19"/>
    </location>
</feature>
<sequence length="65" mass="7199">MIRVGIVAELLGLYTAALARMTEQLVPPRRHSTSFRGLVNNLRQASRPASTHDAASIARDNKVYH</sequence>
<evidence type="ECO:0000256" key="2">
    <source>
        <dbReference type="SAM" id="SignalP"/>
    </source>
</evidence>
<dbReference type="Proteomes" id="UP000315295">
    <property type="component" value="Unassembled WGS sequence"/>
</dbReference>
<accession>A0A540M7M2</accession>
<dbReference type="PANTHER" id="PTHR48189">
    <property type="entry name" value="BNAA10G07240D PROTEIN"/>
    <property type="match status" value="1"/>
</dbReference>
<organism evidence="3 4">
    <name type="scientific">Malus baccata</name>
    <name type="common">Siberian crab apple</name>
    <name type="synonym">Pyrus baccata</name>
    <dbReference type="NCBI Taxonomy" id="106549"/>
    <lineage>
        <taxon>Eukaryota</taxon>
        <taxon>Viridiplantae</taxon>
        <taxon>Streptophyta</taxon>
        <taxon>Embryophyta</taxon>
        <taxon>Tracheophyta</taxon>
        <taxon>Spermatophyta</taxon>
        <taxon>Magnoliopsida</taxon>
        <taxon>eudicotyledons</taxon>
        <taxon>Gunneridae</taxon>
        <taxon>Pentapetalae</taxon>
        <taxon>rosids</taxon>
        <taxon>fabids</taxon>
        <taxon>Rosales</taxon>
        <taxon>Rosaceae</taxon>
        <taxon>Amygdaloideae</taxon>
        <taxon>Maleae</taxon>
        <taxon>Malus</taxon>
    </lineage>
</organism>
<gene>
    <name evidence="3" type="ORF">C1H46_019757</name>
</gene>
<evidence type="ECO:0000256" key="1">
    <source>
        <dbReference type="SAM" id="MobiDB-lite"/>
    </source>
</evidence>
<dbReference type="AlphaFoldDB" id="A0A540M7M2"/>
<reference evidence="3 4" key="1">
    <citation type="journal article" date="2019" name="G3 (Bethesda)">
        <title>Sequencing of a Wild Apple (Malus baccata) Genome Unravels the Differences Between Cultivated and Wild Apple Species Regarding Disease Resistance and Cold Tolerance.</title>
        <authorList>
            <person name="Chen X."/>
        </authorList>
    </citation>
    <scope>NUCLEOTIDE SEQUENCE [LARGE SCALE GENOMIC DNA]</scope>
    <source>
        <strain evidence="4">cv. Shandingzi</strain>
        <tissue evidence="3">Leaves</tissue>
    </source>
</reference>
<keyword evidence="4" id="KW-1185">Reference proteome</keyword>
<evidence type="ECO:0000313" key="4">
    <source>
        <dbReference type="Proteomes" id="UP000315295"/>
    </source>
</evidence>
<feature type="chain" id="PRO_5022105688" evidence="2">
    <location>
        <begin position="20"/>
        <end position="65"/>
    </location>
</feature>
<protein>
    <submittedName>
        <fullName evidence="3">Uncharacterized protein</fullName>
    </submittedName>
</protein>
<dbReference type="EMBL" id="VIEB01000340">
    <property type="protein sequence ID" value="TQD94512.1"/>
    <property type="molecule type" value="Genomic_DNA"/>
</dbReference>
<dbReference type="PANTHER" id="PTHR48189:SF3">
    <property type="entry name" value="SECRETED PROTEIN"/>
    <property type="match status" value="1"/>
</dbReference>
<proteinExistence type="predicted"/>
<comment type="caution">
    <text evidence="3">The sequence shown here is derived from an EMBL/GenBank/DDBJ whole genome shotgun (WGS) entry which is preliminary data.</text>
</comment>